<proteinExistence type="predicted"/>
<reference evidence="2 3" key="1">
    <citation type="submission" date="2019-05" db="EMBL/GenBank/DDBJ databases">
        <title>Genome Sequence of Lactobacillus futsaii Y97, a Potential Probiotic Strain Isolated from the Futsai of Taiwan.</title>
        <authorList>
            <person name="Du X."/>
        </authorList>
    </citation>
    <scope>NUCLEOTIDE SEQUENCE [LARGE SCALE GENOMIC DNA]</scope>
    <source>
        <strain evidence="2 3">Y97</strain>
    </source>
</reference>
<dbReference type="InterPro" id="IPR001387">
    <property type="entry name" value="Cro/C1-type_HTH"/>
</dbReference>
<dbReference type="GO" id="GO:0003677">
    <property type="term" value="F:DNA binding"/>
    <property type="evidence" value="ECO:0007669"/>
    <property type="project" value="InterPro"/>
</dbReference>
<dbReference type="Pfam" id="PF01381">
    <property type="entry name" value="HTH_3"/>
    <property type="match status" value="1"/>
</dbReference>
<evidence type="ECO:0000313" key="2">
    <source>
        <dbReference type="EMBL" id="QCX23739.1"/>
    </source>
</evidence>
<dbReference type="Gene3D" id="1.10.260.40">
    <property type="entry name" value="lambda repressor-like DNA-binding domains"/>
    <property type="match status" value="1"/>
</dbReference>
<dbReference type="Proteomes" id="UP000310673">
    <property type="component" value="Chromosome"/>
</dbReference>
<dbReference type="SUPFAM" id="SSF47413">
    <property type="entry name" value="lambda repressor-like DNA-binding domains"/>
    <property type="match status" value="1"/>
</dbReference>
<name>A0A5B7SZK5_9LACO</name>
<sequence length="167" mass="19604">MYSHSKKTIAVPPGATIKEQLKNRHMLQKEFAIRMDMSEKHISHLINGKVELTPEVSQRLELVLGIPAKIWNDLESRYRERLVKVNQELEDEKEITLARKFPYRKMSMEGWVSKTDDFDDQVQNLRRFFEVANLKVLYPLGILDSNEKVEDFFVVAKNQAEELKAKK</sequence>
<dbReference type="RefSeq" id="WP_057811921.1">
    <property type="nucleotide sequence ID" value="NZ_CP040736.1"/>
</dbReference>
<dbReference type="EMBL" id="CP040736">
    <property type="protein sequence ID" value="QCX23739.1"/>
    <property type="molecule type" value="Genomic_DNA"/>
</dbReference>
<dbReference type="SMART" id="SM00530">
    <property type="entry name" value="HTH_XRE"/>
    <property type="match status" value="1"/>
</dbReference>
<dbReference type="KEGG" id="lft:FG051_00870"/>
<evidence type="ECO:0000313" key="3">
    <source>
        <dbReference type="Proteomes" id="UP000310673"/>
    </source>
</evidence>
<evidence type="ECO:0000259" key="1">
    <source>
        <dbReference type="PROSITE" id="PS50943"/>
    </source>
</evidence>
<dbReference type="InterPro" id="IPR010982">
    <property type="entry name" value="Lambda_DNA-bd_dom_sf"/>
</dbReference>
<dbReference type="PROSITE" id="PS50943">
    <property type="entry name" value="HTH_CROC1"/>
    <property type="match status" value="1"/>
</dbReference>
<dbReference type="AlphaFoldDB" id="A0A5B7SZK5"/>
<protein>
    <submittedName>
        <fullName evidence="2">Helix-turn-helix domain-containing protein</fullName>
    </submittedName>
</protein>
<dbReference type="CDD" id="cd00093">
    <property type="entry name" value="HTH_XRE"/>
    <property type="match status" value="1"/>
</dbReference>
<organism evidence="2 3">
    <name type="scientific">Companilactobacillus futsaii</name>
    <dbReference type="NCBI Taxonomy" id="938155"/>
    <lineage>
        <taxon>Bacteria</taxon>
        <taxon>Bacillati</taxon>
        <taxon>Bacillota</taxon>
        <taxon>Bacilli</taxon>
        <taxon>Lactobacillales</taxon>
        <taxon>Lactobacillaceae</taxon>
        <taxon>Companilactobacillus</taxon>
    </lineage>
</organism>
<dbReference type="STRING" id="1423818.FC88_GL000029"/>
<gene>
    <name evidence="2" type="ORF">FG051_00870</name>
</gene>
<feature type="domain" description="HTH cro/C1-type" evidence="1">
    <location>
        <begin position="17"/>
        <end position="71"/>
    </location>
</feature>
<accession>A0A5B7SZK5</accession>